<evidence type="ECO:0000256" key="4">
    <source>
        <dbReference type="ARBA" id="ARBA00022614"/>
    </source>
</evidence>
<evidence type="ECO:0000256" key="2">
    <source>
        <dbReference type="ARBA" id="ARBA00004496"/>
    </source>
</evidence>
<evidence type="ECO:0000256" key="1">
    <source>
        <dbReference type="ARBA" id="ARBA00004138"/>
    </source>
</evidence>
<dbReference type="EMBL" id="JAPFFF010000029">
    <property type="protein sequence ID" value="KAK8846241.1"/>
    <property type="molecule type" value="Genomic_DNA"/>
</dbReference>
<dbReference type="Pfam" id="PF23602">
    <property type="entry name" value="CS_DNAAF11_C"/>
    <property type="match status" value="1"/>
</dbReference>
<feature type="region of interest" description="Disordered" evidence="9">
    <location>
        <begin position="1"/>
        <end position="53"/>
    </location>
</feature>
<dbReference type="EMBL" id="JAPFFF010000733">
    <property type="protein sequence ID" value="KAK8833669.1"/>
    <property type="molecule type" value="Genomic_DNA"/>
</dbReference>
<dbReference type="Proteomes" id="UP001470230">
    <property type="component" value="Unassembled WGS sequence"/>
</dbReference>
<evidence type="ECO:0000259" key="10">
    <source>
        <dbReference type="Pfam" id="PF23602"/>
    </source>
</evidence>
<gene>
    <name evidence="12" type="ORF">M9Y10_020247</name>
    <name evidence="11" type="ORF">M9Y10_042511</name>
</gene>
<comment type="subcellular location">
    <subcellularLocation>
        <location evidence="1">Cell projection</location>
        <location evidence="1">Cilium</location>
    </subcellularLocation>
    <subcellularLocation>
        <location evidence="2">Cytoplasm</location>
    </subcellularLocation>
</comment>
<reference evidence="12 13" key="1">
    <citation type="submission" date="2024-04" db="EMBL/GenBank/DDBJ databases">
        <title>Tritrichomonas musculus Genome.</title>
        <authorList>
            <person name="Alves-Ferreira E."/>
            <person name="Grigg M."/>
            <person name="Lorenzi H."/>
            <person name="Galac M."/>
        </authorList>
    </citation>
    <scope>NUCLEOTIDE SEQUENCE [LARGE SCALE GENOMIC DNA]</scope>
    <source>
        <strain evidence="12 13">EAF2021</strain>
    </source>
</reference>
<dbReference type="Pfam" id="PF14580">
    <property type="entry name" value="LRR_9"/>
    <property type="match status" value="1"/>
</dbReference>
<dbReference type="InterPro" id="IPR001611">
    <property type="entry name" value="Leu-rich_rpt"/>
</dbReference>
<evidence type="ECO:0000313" key="13">
    <source>
        <dbReference type="Proteomes" id="UP001470230"/>
    </source>
</evidence>
<keyword evidence="7" id="KW-0966">Cell projection</keyword>
<evidence type="ECO:0000256" key="3">
    <source>
        <dbReference type="ARBA" id="ARBA00022490"/>
    </source>
</evidence>
<keyword evidence="13" id="KW-1185">Reference proteome</keyword>
<evidence type="ECO:0000256" key="8">
    <source>
        <dbReference type="ARBA" id="ARBA00049982"/>
    </source>
</evidence>
<dbReference type="InterPro" id="IPR032675">
    <property type="entry name" value="LRR_dom_sf"/>
</dbReference>
<keyword evidence="4" id="KW-0433">Leucine-rich repeat</keyword>
<comment type="similarity">
    <text evidence="8">Belongs to the tilB family.</text>
</comment>
<comment type="caution">
    <text evidence="12">The sequence shown here is derived from an EMBL/GenBank/DDBJ whole genome shotgun (WGS) entry which is preliminary data.</text>
</comment>
<evidence type="ECO:0000256" key="5">
    <source>
        <dbReference type="ARBA" id="ARBA00022737"/>
    </source>
</evidence>
<organism evidence="12 13">
    <name type="scientific">Tritrichomonas musculus</name>
    <dbReference type="NCBI Taxonomy" id="1915356"/>
    <lineage>
        <taxon>Eukaryota</taxon>
        <taxon>Metamonada</taxon>
        <taxon>Parabasalia</taxon>
        <taxon>Tritrichomonadida</taxon>
        <taxon>Tritrichomonadidae</taxon>
        <taxon>Tritrichomonas</taxon>
    </lineage>
</organism>
<keyword evidence="6" id="KW-0969">Cilium</keyword>
<protein>
    <submittedName>
        <fullName evidence="12">Protein tilB</fullName>
    </submittedName>
</protein>
<evidence type="ECO:0000313" key="12">
    <source>
        <dbReference type="EMBL" id="KAK8846241.1"/>
    </source>
</evidence>
<feature type="domain" description="Dynein axonemal assembly factor 11-like CS" evidence="10">
    <location>
        <begin position="243"/>
        <end position="362"/>
    </location>
</feature>
<accession>A0ABR2HFQ2</accession>
<name>A0ABR2HFQ2_9EUKA</name>
<feature type="compositionally biased region" description="Basic and acidic residues" evidence="9">
    <location>
        <begin position="16"/>
        <end position="50"/>
    </location>
</feature>
<dbReference type="SUPFAM" id="SSF52058">
    <property type="entry name" value="L domain-like"/>
    <property type="match status" value="1"/>
</dbReference>
<keyword evidence="3" id="KW-0963">Cytoplasm</keyword>
<dbReference type="PANTHER" id="PTHR18849">
    <property type="entry name" value="LEUCINE RICH REPEAT PROTEIN"/>
    <property type="match status" value="1"/>
</dbReference>
<dbReference type="PROSITE" id="PS51450">
    <property type="entry name" value="LRR"/>
    <property type="match status" value="2"/>
</dbReference>
<evidence type="ECO:0000256" key="7">
    <source>
        <dbReference type="ARBA" id="ARBA00023273"/>
    </source>
</evidence>
<dbReference type="Gene3D" id="3.80.10.10">
    <property type="entry name" value="Ribonuclease Inhibitor"/>
    <property type="match status" value="1"/>
</dbReference>
<evidence type="ECO:0000313" key="11">
    <source>
        <dbReference type="EMBL" id="KAK8833669.1"/>
    </source>
</evidence>
<dbReference type="PANTHER" id="PTHR18849:SF0">
    <property type="entry name" value="CILIA- AND FLAGELLA-ASSOCIATED PROTEIN 410-RELATED"/>
    <property type="match status" value="1"/>
</dbReference>
<keyword evidence="5" id="KW-0677">Repeat</keyword>
<feature type="region of interest" description="Disordered" evidence="9">
    <location>
        <begin position="247"/>
        <end position="281"/>
    </location>
</feature>
<evidence type="ECO:0000256" key="9">
    <source>
        <dbReference type="SAM" id="MobiDB-lite"/>
    </source>
</evidence>
<proteinExistence type="inferred from homology"/>
<dbReference type="InterPro" id="IPR056496">
    <property type="entry name" value="CS_DNAAF11_C"/>
</dbReference>
<sequence length="376" mass="42869">MTEEEKIVTVEEGDENKETKGNEGESSKTEDKKNEENSVKPDEKKPEDIAQPKAITIEMVRKRAEHNEGCLSTLEEVAMHQDEIGEITNVFERYSPHLKIIYLQNNYIEKMQHLSLLHELEYLNLALNNISVIEGLEGCEKLNKLDLTCNFVVDLVSVQSLEANPLLRELYMIGNPCDKFTGYRDFVIASLPQLKVFDGKEITSSERINAKRHKNQLLDSIIQQAATCDVGHYTPEERMKAWQEIEETKKQNTPEQPKGPEYMEPVKKTAPPRGPDENGHIMQSNMGKWKFTWYQEGKNLCLDVAINRYLDTSLIDIDVNPTWIRVEAKGKVLQLVLPAEVKSDNVEALRSQASGHLVIKMELENPNASPVVIKKK</sequence>
<evidence type="ECO:0000256" key="6">
    <source>
        <dbReference type="ARBA" id="ARBA00023069"/>
    </source>
</evidence>